<dbReference type="GO" id="GO:0005524">
    <property type="term" value="F:ATP binding"/>
    <property type="evidence" value="ECO:0007669"/>
    <property type="project" value="UniProtKB-KW"/>
</dbReference>
<name>A0A5R9GFU5_9BACL</name>
<organism evidence="5 6">
    <name type="scientific">Paenibacillus antri</name>
    <dbReference type="NCBI Taxonomy" id="2582848"/>
    <lineage>
        <taxon>Bacteria</taxon>
        <taxon>Bacillati</taxon>
        <taxon>Bacillota</taxon>
        <taxon>Bacilli</taxon>
        <taxon>Bacillales</taxon>
        <taxon>Paenibacillaceae</taxon>
        <taxon>Paenibacillus</taxon>
    </lineage>
</organism>
<sequence length="343" mass="37326">MWNAVLEWLPGSIRTVLSRLPADWTSRAEEIRVRDGRPLEIVAAGDYTFVEPDGSPTLRIEAAFRPTRDDCLKLLDRITNHSVYTMEEQLRRGYITVQGGHRIGLAGRAALERGAIRTLQHIGGFNLRIAREVKGCASALLPRLWDAESRRLHHTLIVSPPQRGKTTLLRDAARLVSTGGWSGRTAIDRRDRARKVGIVDERSEIAAAVDGKPTFDVGPRTDVLDACPKAEGMMLMIRALSPEVLVVDELGRLEDAEAVMEALHAGIAVIATAHGRDADEVRGRPSLAALFEARVFTRIVTLAASGPTGTVLDVRDADGRRLPPSRPAAAPPATLERKGATGC</sequence>
<accession>A0A5R9GFU5</accession>
<dbReference type="EMBL" id="VCIW01000003">
    <property type="protein sequence ID" value="TLS53266.1"/>
    <property type="molecule type" value="Genomic_DNA"/>
</dbReference>
<dbReference type="AlphaFoldDB" id="A0A5R9GFU5"/>
<keyword evidence="1" id="KW-0547">Nucleotide-binding</keyword>
<comment type="caution">
    <text evidence="5">The sequence shown here is derived from an EMBL/GenBank/DDBJ whole genome shotgun (WGS) entry which is preliminary data.</text>
</comment>
<dbReference type="SMART" id="SM00382">
    <property type="entry name" value="AAA"/>
    <property type="match status" value="1"/>
</dbReference>
<evidence type="ECO:0000313" key="5">
    <source>
        <dbReference type="EMBL" id="TLS53266.1"/>
    </source>
</evidence>
<feature type="region of interest" description="Disordered" evidence="3">
    <location>
        <begin position="314"/>
        <end position="343"/>
    </location>
</feature>
<dbReference type="Proteomes" id="UP000309676">
    <property type="component" value="Unassembled WGS sequence"/>
</dbReference>
<evidence type="ECO:0000256" key="1">
    <source>
        <dbReference type="ARBA" id="ARBA00022741"/>
    </source>
</evidence>
<dbReference type="NCBIfam" id="TIGR02858">
    <property type="entry name" value="spore_III_AA"/>
    <property type="match status" value="1"/>
</dbReference>
<dbReference type="OrthoDB" id="9768243at2"/>
<dbReference type="Pfam" id="PF19568">
    <property type="entry name" value="Spore_III_AA"/>
    <property type="match status" value="1"/>
</dbReference>
<dbReference type="InterPro" id="IPR027417">
    <property type="entry name" value="P-loop_NTPase"/>
</dbReference>
<dbReference type="CDD" id="cd00267">
    <property type="entry name" value="ABC_ATPase"/>
    <property type="match status" value="1"/>
</dbReference>
<dbReference type="PANTHER" id="PTHR20953:SF3">
    <property type="entry name" value="P-LOOP CONTAINING NUCLEOSIDE TRIPHOSPHATE HYDROLASES SUPERFAMILY PROTEIN"/>
    <property type="match status" value="1"/>
</dbReference>
<evidence type="ECO:0000313" key="6">
    <source>
        <dbReference type="Proteomes" id="UP000309676"/>
    </source>
</evidence>
<feature type="domain" description="AAA+ ATPase" evidence="4">
    <location>
        <begin position="151"/>
        <end position="305"/>
    </location>
</feature>
<dbReference type="InterPro" id="IPR045735">
    <property type="entry name" value="Spore_III_AA_AAA+_ATPase"/>
</dbReference>
<dbReference type="PANTHER" id="PTHR20953">
    <property type="entry name" value="KINASE-RELATED"/>
    <property type="match status" value="1"/>
</dbReference>
<protein>
    <submittedName>
        <fullName evidence="5">Stage III sporulation protein AA</fullName>
    </submittedName>
</protein>
<dbReference type="SUPFAM" id="SSF52540">
    <property type="entry name" value="P-loop containing nucleoside triphosphate hydrolases"/>
    <property type="match status" value="1"/>
</dbReference>
<keyword evidence="2" id="KW-0067">ATP-binding</keyword>
<proteinExistence type="predicted"/>
<dbReference type="InterPro" id="IPR014217">
    <property type="entry name" value="Spore_III_AA"/>
</dbReference>
<reference evidence="5 6" key="1">
    <citation type="submission" date="2019-05" db="EMBL/GenBank/DDBJ databases">
        <authorList>
            <person name="Narsing Rao M.P."/>
            <person name="Li W.J."/>
        </authorList>
    </citation>
    <scope>NUCLEOTIDE SEQUENCE [LARGE SCALE GENOMIC DNA]</scope>
    <source>
        <strain evidence="5 6">SYSU_K30003</strain>
    </source>
</reference>
<evidence type="ECO:0000259" key="4">
    <source>
        <dbReference type="SMART" id="SM00382"/>
    </source>
</evidence>
<dbReference type="Gene3D" id="3.40.50.300">
    <property type="entry name" value="P-loop containing nucleotide triphosphate hydrolases"/>
    <property type="match status" value="1"/>
</dbReference>
<keyword evidence="6" id="KW-1185">Reference proteome</keyword>
<evidence type="ECO:0000256" key="2">
    <source>
        <dbReference type="ARBA" id="ARBA00022840"/>
    </source>
</evidence>
<evidence type="ECO:0000256" key="3">
    <source>
        <dbReference type="SAM" id="MobiDB-lite"/>
    </source>
</evidence>
<gene>
    <name evidence="5" type="primary">spoIIIAA</name>
    <name evidence="5" type="ORF">FE782_06355</name>
</gene>
<dbReference type="InterPro" id="IPR003593">
    <property type="entry name" value="AAA+_ATPase"/>
</dbReference>